<feature type="coiled-coil region" evidence="7">
    <location>
        <begin position="832"/>
        <end position="859"/>
    </location>
</feature>
<feature type="region of interest" description="Disordered" evidence="8">
    <location>
        <begin position="159"/>
        <end position="178"/>
    </location>
</feature>
<feature type="region of interest" description="Disordered" evidence="8">
    <location>
        <begin position="121"/>
        <end position="140"/>
    </location>
</feature>
<dbReference type="FunFam" id="3.40.50.1010:FF:000061">
    <property type="entry name" value="Single-stranded DNA endonuclease (Eurofung)"/>
    <property type="match status" value="1"/>
</dbReference>
<evidence type="ECO:0000256" key="1">
    <source>
        <dbReference type="ARBA" id="ARBA00004123"/>
    </source>
</evidence>
<feature type="compositionally biased region" description="Acidic residues" evidence="8">
    <location>
        <begin position="747"/>
        <end position="764"/>
    </location>
</feature>
<organism evidence="10 11">
    <name type="scientific">Pyronema omphalodes (strain CBS 100304)</name>
    <name type="common">Pyronema confluens</name>
    <dbReference type="NCBI Taxonomy" id="1076935"/>
    <lineage>
        <taxon>Eukaryota</taxon>
        <taxon>Fungi</taxon>
        <taxon>Dikarya</taxon>
        <taxon>Ascomycota</taxon>
        <taxon>Pezizomycotina</taxon>
        <taxon>Pezizomycetes</taxon>
        <taxon>Pezizales</taxon>
        <taxon>Pyronemataceae</taxon>
        <taxon>Pyronema</taxon>
    </lineage>
</organism>
<evidence type="ECO:0000256" key="4">
    <source>
        <dbReference type="ARBA" id="ARBA00022763"/>
    </source>
</evidence>
<proteinExistence type="inferred from homology"/>
<keyword evidence="5" id="KW-0234">DNA repair</keyword>
<accession>U4LCY1</accession>
<dbReference type="PRINTS" id="PR00853">
    <property type="entry name" value="XPGRADSUPER"/>
</dbReference>
<protein>
    <submittedName>
        <fullName evidence="10">Similar to DNA repair protein rad13 acc. no. P28706</fullName>
    </submittedName>
</protein>
<dbReference type="STRING" id="1076935.U4LCY1"/>
<keyword evidence="3" id="KW-0255">Endonuclease</keyword>
<dbReference type="GO" id="GO:0005634">
    <property type="term" value="C:nucleus"/>
    <property type="evidence" value="ECO:0007669"/>
    <property type="project" value="UniProtKB-SubCell"/>
</dbReference>
<keyword evidence="6" id="KW-0539">Nucleus</keyword>
<evidence type="ECO:0000313" key="11">
    <source>
        <dbReference type="Proteomes" id="UP000018144"/>
    </source>
</evidence>
<dbReference type="PROSITE" id="PS00841">
    <property type="entry name" value="XPG_1"/>
    <property type="match status" value="1"/>
</dbReference>
<dbReference type="GO" id="GO:0016788">
    <property type="term" value="F:hydrolase activity, acting on ester bonds"/>
    <property type="evidence" value="ECO:0007669"/>
    <property type="project" value="InterPro"/>
</dbReference>
<gene>
    <name evidence="10" type="ORF">PCON_07756</name>
</gene>
<dbReference type="eggNOG" id="KOG2520">
    <property type="taxonomic scope" value="Eukaryota"/>
</dbReference>
<evidence type="ECO:0000256" key="6">
    <source>
        <dbReference type="ARBA" id="ARBA00023242"/>
    </source>
</evidence>
<keyword evidence="3" id="KW-0378">Hydrolase</keyword>
<feature type="compositionally biased region" description="Basic and acidic residues" evidence="8">
    <location>
        <begin position="643"/>
        <end position="660"/>
    </location>
</feature>
<feature type="compositionally biased region" description="Basic and acidic residues" evidence="8">
    <location>
        <begin position="596"/>
        <end position="610"/>
    </location>
</feature>
<feature type="region of interest" description="Disordered" evidence="8">
    <location>
        <begin position="512"/>
        <end position="624"/>
    </location>
</feature>
<evidence type="ECO:0000256" key="7">
    <source>
        <dbReference type="SAM" id="Coils"/>
    </source>
</evidence>
<evidence type="ECO:0000256" key="3">
    <source>
        <dbReference type="ARBA" id="ARBA00022759"/>
    </source>
</evidence>
<keyword evidence="3" id="KW-0540">Nuclease</keyword>
<sequence length="866" mass="97671">MGVHGLWKILEPAHRPVRLETLARKRLAVDASIWIYQFLKAVRDAEGNALQNSHIVGFFRRICKLLFHGIRPVFVFDGGAPVLKRQTISGRKQHREGRREDAIQTAKKLLALQVKKRVAENKATRKESTTTGTTGTGDGDLITEGTVYVDQLEQTPEQRIQAQQDQKRGGRFKKTDQYQLPEMDHDFSQLGATNDIRLLSAEELQEYAKQFEGMEDTNFQDYSTIDFASPFFAALPEADRYRILSQARVRSRLRMGYSKEQLDTMFPDRMAFSRFQIDRVARRNEISQRLMNLQGREKDLYQGRVAGEKGKEYTLVRNEETGGWSMSFVGNKGEMEGAQSKPIDVEKLGKEEKSEDSDEDEDFEDVPVAGLNRLPKMPVRPLPLPDDLSSLQSEETRQLRRALYESKLDQSGGRRTLSVQPKDDSLFLGDFPDELLLGPEYDDFEDEEELRQAIEMSLMEGRLPTARNAIKDLDDSMMGQAKSKGKEISTFPSAFPSNEYIQDYDNDAEFQQAVAESSKPTNFAGRSAGSSVTKAPLKLPGSPDLNSSQSFLFEKTLQNKPKAPSKLPGSLNLSSSKSSLFSKKIGSEPHIPATRGNEKKEGEKDKKEKSPAPAPAPPWFSGGETRDIMLDIARAEEQSIKEQREFHRQLEEAREKEEATKVASDPEDGDVEFIDVDTITETAKDKPIIIADEDENVEFVDVDLSEETAKEKPVTADDVAEQLKANPPPAQPDLPSLAEPVTTATQDDSDMDEEIEWSESEDERGLEPDLSGISIPPIKPEEIEDFDFSFEAEATPPPEEMTPEAVDEVEMLQQMEREVEEHARFAADVSLAQNHAQNIADYERDIKSLRQQQKKTSEMQMKFQLL</sequence>
<dbReference type="Gene3D" id="3.40.50.1010">
    <property type="entry name" value="5'-nuclease"/>
    <property type="match status" value="1"/>
</dbReference>
<evidence type="ECO:0000313" key="10">
    <source>
        <dbReference type="EMBL" id="CCX29959.1"/>
    </source>
</evidence>
<dbReference type="AlphaFoldDB" id="U4LCY1"/>
<feature type="compositionally biased region" description="Low complexity" evidence="8">
    <location>
        <begin position="129"/>
        <end position="140"/>
    </location>
</feature>
<evidence type="ECO:0000256" key="8">
    <source>
        <dbReference type="SAM" id="MobiDB-lite"/>
    </source>
</evidence>
<feature type="compositionally biased region" description="Acidic residues" evidence="8">
    <location>
        <begin position="354"/>
        <end position="365"/>
    </location>
</feature>
<dbReference type="GO" id="GO:0003697">
    <property type="term" value="F:single-stranded DNA binding"/>
    <property type="evidence" value="ECO:0007669"/>
    <property type="project" value="InterPro"/>
</dbReference>
<dbReference type="InterPro" id="IPR019974">
    <property type="entry name" value="XPG_CS"/>
</dbReference>
<dbReference type="SMART" id="SM00485">
    <property type="entry name" value="XPGN"/>
    <property type="match status" value="1"/>
</dbReference>
<dbReference type="PRINTS" id="PR00066">
    <property type="entry name" value="XRODRMPGMNTG"/>
</dbReference>
<dbReference type="InterPro" id="IPR006084">
    <property type="entry name" value="XPG/Rad2"/>
</dbReference>
<keyword evidence="11" id="KW-1185">Reference proteome</keyword>
<feature type="compositionally biased region" description="Basic and acidic residues" evidence="8">
    <location>
        <begin position="165"/>
        <end position="178"/>
    </location>
</feature>
<feature type="region of interest" description="Disordered" evidence="8">
    <location>
        <begin position="329"/>
        <end position="396"/>
    </location>
</feature>
<evidence type="ECO:0000259" key="9">
    <source>
        <dbReference type="SMART" id="SM00485"/>
    </source>
</evidence>
<dbReference type="GO" id="GO:0006289">
    <property type="term" value="P:nucleotide-excision repair"/>
    <property type="evidence" value="ECO:0007669"/>
    <property type="project" value="InterPro"/>
</dbReference>
<reference evidence="10 11" key="1">
    <citation type="journal article" date="2013" name="PLoS Genet.">
        <title>The genome and development-dependent transcriptomes of Pyronema confluens: a window into fungal evolution.</title>
        <authorList>
            <person name="Traeger S."/>
            <person name="Altegoer F."/>
            <person name="Freitag M."/>
            <person name="Gabaldon T."/>
            <person name="Kempken F."/>
            <person name="Kumar A."/>
            <person name="Marcet-Houben M."/>
            <person name="Poggeler S."/>
            <person name="Stajich J.E."/>
            <person name="Nowrousian M."/>
        </authorList>
    </citation>
    <scope>NUCLEOTIDE SEQUENCE [LARGE SCALE GENOMIC DNA]</scope>
    <source>
        <strain evidence="11">CBS 100304</strain>
        <tissue evidence="10">Vegetative mycelium</tissue>
    </source>
</reference>
<feature type="compositionally biased region" description="Low complexity" evidence="8">
    <location>
        <begin position="565"/>
        <end position="584"/>
    </location>
</feature>
<dbReference type="CDD" id="cd09868">
    <property type="entry name" value="PIN_XPG_RAD2"/>
    <property type="match status" value="1"/>
</dbReference>
<dbReference type="Proteomes" id="UP000018144">
    <property type="component" value="Unassembled WGS sequence"/>
</dbReference>
<feature type="compositionally biased region" description="Polar residues" evidence="8">
    <location>
        <begin position="544"/>
        <end position="559"/>
    </location>
</feature>
<dbReference type="PANTHER" id="PTHR16171:SF7">
    <property type="entry name" value="DNA REPAIR PROTEIN RAD2"/>
    <property type="match status" value="1"/>
</dbReference>
<feature type="domain" description="XPG N-terminal" evidence="9">
    <location>
        <begin position="1"/>
        <end position="98"/>
    </location>
</feature>
<dbReference type="InterPro" id="IPR001044">
    <property type="entry name" value="XPG/Rad2_eukaryotes"/>
</dbReference>
<feature type="region of interest" description="Disordered" evidence="8">
    <location>
        <begin position="643"/>
        <end position="673"/>
    </location>
</feature>
<dbReference type="PANTHER" id="PTHR16171">
    <property type="entry name" value="DNA REPAIR PROTEIN COMPLEMENTING XP-G CELLS-RELATED"/>
    <property type="match status" value="1"/>
</dbReference>
<feature type="region of interest" description="Disordered" evidence="8">
    <location>
        <begin position="706"/>
        <end position="803"/>
    </location>
</feature>
<evidence type="ECO:0000256" key="5">
    <source>
        <dbReference type="ARBA" id="ARBA00023204"/>
    </source>
</evidence>
<dbReference type="GO" id="GO:0004520">
    <property type="term" value="F:DNA endonuclease activity"/>
    <property type="evidence" value="ECO:0007669"/>
    <property type="project" value="TreeGrafter"/>
</dbReference>
<dbReference type="SUPFAM" id="SSF88723">
    <property type="entry name" value="PIN domain-like"/>
    <property type="match status" value="1"/>
</dbReference>
<name>U4LCY1_PYROM</name>
<dbReference type="PROSITE" id="PS50330">
    <property type="entry name" value="UIM"/>
    <property type="match status" value="1"/>
</dbReference>
<dbReference type="OrthoDB" id="31113at2759"/>
<dbReference type="SMART" id="SM00726">
    <property type="entry name" value="UIM"/>
    <property type="match status" value="3"/>
</dbReference>
<dbReference type="EMBL" id="HF935393">
    <property type="protein sequence ID" value="CCX29959.1"/>
    <property type="molecule type" value="Genomic_DNA"/>
</dbReference>
<keyword evidence="7" id="KW-0175">Coiled coil</keyword>
<dbReference type="InterPro" id="IPR006085">
    <property type="entry name" value="XPG_DNA_repair_N"/>
</dbReference>
<dbReference type="Pfam" id="PF00752">
    <property type="entry name" value="XPG_N"/>
    <property type="match status" value="1"/>
</dbReference>
<comment type="subcellular location">
    <subcellularLocation>
        <location evidence="1">Nucleus</location>
    </subcellularLocation>
</comment>
<dbReference type="InterPro" id="IPR003903">
    <property type="entry name" value="UIM_dom"/>
</dbReference>
<comment type="similarity">
    <text evidence="2">Belongs to the XPG/RAD2 endonuclease family. XPG subfamily.</text>
</comment>
<feature type="compositionally biased region" description="Basic and acidic residues" evidence="8">
    <location>
        <begin position="343"/>
        <end position="353"/>
    </location>
</feature>
<evidence type="ECO:0000256" key="2">
    <source>
        <dbReference type="ARBA" id="ARBA00005283"/>
    </source>
</evidence>
<dbReference type="InterPro" id="IPR029060">
    <property type="entry name" value="PIN-like_dom_sf"/>
</dbReference>
<keyword evidence="4" id="KW-0227">DNA damage</keyword>